<dbReference type="EMBL" id="VSSQ01019507">
    <property type="protein sequence ID" value="MPM63595.1"/>
    <property type="molecule type" value="Genomic_DNA"/>
</dbReference>
<accession>A0A645BDS5</accession>
<comment type="caution">
    <text evidence="1">The sequence shown here is derived from an EMBL/GenBank/DDBJ whole genome shotgun (WGS) entry which is preliminary data.</text>
</comment>
<proteinExistence type="predicted"/>
<gene>
    <name evidence="1" type="ORF">SDC9_110476</name>
</gene>
<evidence type="ECO:0008006" key="2">
    <source>
        <dbReference type="Google" id="ProtNLM"/>
    </source>
</evidence>
<evidence type="ECO:0000313" key="1">
    <source>
        <dbReference type="EMBL" id="MPM63595.1"/>
    </source>
</evidence>
<reference evidence="1" key="1">
    <citation type="submission" date="2019-08" db="EMBL/GenBank/DDBJ databases">
        <authorList>
            <person name="Kucharzyk K."/>
            <person name="Murdoch R.W."/>
            <person name="Higgins S."/>
            <person name="Loffler F."/>
        </authorList>
    </citation>
    <scope>NUCLEOTIDE SEQUENCE</scope>
</reference>
<name>A0A645BDS5_9ZZZZ</name>
<sequence>MQEQDYIKDALNAYMQRVGCTAIFICDKTKIQQSELSKFRRGIRYLSDKDFESLKRYLNQR</sequence>
<dbReference type="AlphaFoldDB" id="A0A645BDS5"/>
<organism evidence="1">
    <name type="scientific">bioreactor metagenome</name>
    <dbReference type="NCBI Taxonomy" id="1076179"/>
    <lineage>
        <taxon>unclassified sequences</taxon>
        <taxon>metagenomes</taxon>
        <taxon>ecological metagenomes</taxon>
    </lineage>
</organism>
<protein>
    <recommendedName>
        <fullName evidence="2">XRE family transcriptional regulator</fullName>
    </recommendedName>
</protein>